<reference evidence="2 3" key="1">
    <citation type="submission" date="2015-07" db="EMBL/GenBank/DDBJ databases">
        <title>The genome of Melipona quadrifasciata.</title>
        <authorList>
            <person name="Pan H."/>
            <person name="Kapheim K."/>
        </authorList>
    </citation>
    <scope>NUCLEOTIDE SEQUENCE [LARGE SCALE GENOMIC DNA]</scope>
    <source>
        <strain evidence="2">0111107301</strain>
        <tissue evidence="2">Whole body</tissue>
    </source>
</reference>
<organism evidence="2 3">
    <name type="scientific">Melipona quadrifasciata</name>
    <dbReference type="NCBI Taxonomy" id="166423"/>
    <lineage>
        <taxon>Eukaryota</taxon>
        <taxon>Metazoa</taxon>
        <taxon>Ecdysozoa</taxon>
        <taxon>Arthropoda</taxon>
        <taxon>Hexapoda</taxon>
        <taxon>Insecta</taxon>
        <taxon>Pterygota</taxon>
        <taxon>Neoptera</taxon>
        <taxon>Endopterygota</taxon>
        <taxon>Hymenoptera</taxon>
        <taxon>Apocrita</taxon>
        <taxon>Aculeata</taxon>
        <taxon>Apoidea</taxon>
        <taxon>Anthophila</taxon>
        <taxon>Apidae</taxon>
        <taxon>Melipona</taxon>
    </lineage>
</organism>
<evidence type="ECO:0000313" key="2">
    <source>
        <dbReference type="EMBL" id="KOX68854.1"/>
    </source>
</evidence>
<evidence type="ECO:0000256" key="1">
    <source>
        <dbReference type="SAM" id="MobiDB-lite"/>
    </source>
</evidence>
<name>A0A0N0BCD3_9HYME</name>
<protein>
    <submittedName>
        <fullName evidence="2">Uncharacterized protein</fullName>
    </submittedName>
</protein>
<proteinExistence type="predicted"/>
<sequence>MNFSCVSPCMKVKRHAKEYLRTDDDLTEVKVLRFGSLQSSDEQKAKSGGVGAKKKALARPLSNTRKPLDVSASGRERVPR</sequence>
<dbReference type="Proteomes" id="UP000053105">
    <property type="component" value="Unassembled WGS sequence"/>
</dbReference>
<gene>
    <name evidence="2" type="ORF">WN51_06252</name>
</gene>
<dbReference type="EMBL" id="KQ435912">
    <property type="protein sequence ID" value="KOX68854.1"/>
    <property type="molecule type" value="Genomic_DNA"/>
</dbReference>
<evidence type="ECO:0000313" key="3">
    <source>
        <dbReference type="Proteomes" id="UP000053105"/>
    </source>
</evidence>
<accession>A0A0N0BCD3</accession>
<feature type="region of interest" description="Disordered" evidence="1">
    <location>
        <begin position="37"/>
        <end position="80"/>
    </location>
</feature>
<dbReference type="AlphaFoldDB" id="A0A0N0BCD3"/>
<keyword evidence="3" id="KW-1185">Reference proteome</keyword>